<accession>A0AAV4EKG1</accession>
<evidence type="ECO:0000313" key="3">
    <source>
        <dbReference type="Proteomes" id="UP000762676"/>
    </source>
</evidence>
<proteinExistence type="predicted"/>
<organism evidence="2 3">
    <name type="scientific">Elysia marginata</name>
    <dbReference type="NCBI Taxonomy" id="1093978"/>
    <lineage>
        <taxon>Eukaryota</taxon>
        <taxon>Metazoa</taxon>
        <taxon>Spiralia</taxon>
        <taxon>Lophotrochozoa</taxon>
        <taxon>Mollusca</taxon>
        <taxon>Gastropoda</taxon>
        <taxon>Heterobranchia</taxon>
        <taxon>Euthyneura</taxon>
        <taxon>Panpulmonata</taxon>
        <taxon>Sacoglossa</taxon>
        <taxon>Placobranchoidea</taxon>
        <taxon>Plakobranchidae</taxon>
        <taxon>Elysia</taxon>
    </lineage>
</organism>
<evidence type="ECO:0000313" key="2">
    <source>
        <dbReference type="EMBL" id="GFR61512.1"/>
    </source>
</evidence>
<dbReference type="AlphaFoldDB" id="A0AAV4EKG1"/>
<keyword evidence="3" id="KW-1185">Reference proteome</keyword>
<comment type="caution">
    <text evidence="2">The sequence shown here is derived from an EMBL/GenBank/DDBJ whole genome shotgun (WGS) entry which is preliminary data.</text>
</comment>
<dbReference type="Proteomes" id="UP000762676">
    <property type="component" value="Unassembled WGS sequence"/>
</dbReference>
<feature type="region of interest" description="Disordered" evidence="1">
    <location>
        <begin position="1"/>
        <end position="21"/>
    </location>
</feature>
<evidence type="ECO:0000256" key="1">
    <source>
        <dbReference type="SAM" id="MobiDB-lite"/>
    </source>
</evidence>
<protein>
    <submittedName>
        <fullName evidence="2">Uncharacterized protein</fullName>
    </submittedName>
</protein>
<sequence length="232" mass="25038">MLQCSEKLSDNKHEVNSSSSESSNYISSLTIYKLNRSNGGPGTSQWAQMASITNQLQASEIRLGDRIDRLGNLLEDKLTSQGNGSCNQLQAVGSSSWSHGNDTGNTKLENLSTGISVVISLTEGLVSEFGGLGSGLSVDTNLTEGLVSDFGGFNLSFANDVYAPVDDFFDPLGTGRKVWRLAFRGTAYNNVPVYPAFMYGTGILPEVEAGCKQFDRNLACINHYRNKDALEN</sequence>
<gene>
    <name evidence="2" type="ORF">ElyMa_001849900</name>
</gene>
<reference evidence="2 3" key="1">
    <citation type="journal article" date="2021" name="Elife">
        <title>Chloroplast acquisition without the gene transfer in kleptoplastic sea slugs, Plakobranchus ocellatus.</title>
        <authorList>
            <person name="Maeda T."/>
            <person name="Takahashi S."/>
            <person name="Yoshida T."/>
            <person name="Shimamura S."/>
            <person name="Takaki Y."/>
            <person name="Nagai Y."/>
            <person name="Toyoda A."/>
            <person name="Suzuki Y."/>
            <person name="Arimoto A."/>
            <person name="Ishii H."/>
            <person name="Satoh N."/>
            <person name="Nishiyama T."/>
            <person name="Hasebe M."/>
            <person name="Maruyama T."/>
            <person name="Minagawa J."/>
            <person name="Obokata J."/>
            <person name="Shigenobu S."/>
        </authorList>
    </citation>
    <scope>NUCLEOTIDE SEQUENCE [LARGE SCALE GENOMIC DNA]</scope>
</reference>
<name>A0AAV4EKG1_9GAST</name>
<dbReference type="EMBL" id="BMAT01003740">
    <property type="protein sequence ID" value="GFR61512.1"/>
    <property type="molecule type" value="Genomic_DNA"/>
</dbReference>